<proteinExistence type="predicted"/>
<sequence length="173" mass="20678">MISVIFIIGLFSFFHFRGFFIIDKSEREKFISEIKNSPQLPEKFYTIYNIIYPHSLEPKSLMHFINHQAGENRYCACRETVYAGLYPFYTKAWDIIPIITMVEKYTTQEECLNYYIRKKIKDENIDIQNINELGDSEIVELLLLMDNPSHYNKKQHPERVQNEINEILNKLNK</sequence>
<organism evidence="1">
    <name type="scientific">uncultured Dysgonomonas sp</name>
    <dbReference type="NCBI Taxonomy" id="206096"/>
    <lineage>
        <taxon>Bacteria</taxon>
        <taxon>Pseudomonadati</taxon>
        <taxon>Bacteroidota</taxon>
        <taxon>Bacteroidia</taxon>
        <taxon>Bacteroidales</taxon>
        <taxon>Dysgonomonadaceae</taxon>
        <taxon>Dysgonomonas</taxon>
        <taxon>environmental samples</taxon>
    </lineage>
</organism>
<gene>
    <name evidence="1" type="ORF">KL86DYS1_12056</name>
</gene>
<dbReference type="EMBL" id="FLUM01000001">
    <property type="protein sequence ID" value="SBV97999.1"/>
    <property type="molecule type" value="Genomic_DNA"/>
</dbReference>
<protein>
    <submittedName>
        <fullName evidence="1">Uncharacterized protein</fullName>
    </submittedName>
</protein>
<dbReference type="AlphaFoldDB" id="A0A212JF04"/>
<accession>A0A212JF04</accession>
<name>A0A212JF04_9BACT</name>
<evidence type="ECO:0000313" key="1">
    <source>
        <dbReference type="EMBL" id="SBV97999.1"/>
    </source>
</evidence>
<reference evidence="1" key="1">
    <citation type="submission" date="2016-04" db="EMBL/GenBank/DDBJ databases">
        <authorList>
            <person name="Evans L.H."/>
            <person name="Alamgir A."/>
            <person name="Owens N."/>
            <person name="Weber N.D."/>
            <person name="Virtaneva K."/>
            <person name="Barbian K."/>
            <person name="Babar A."/>
            <person name="Rosenke K."/>
        </authorList>
    </citation>
    <scope>NUCLEOTIDE SEQUENCE</scope>
    <source>
        <strain evidence="1">86-1</strain>
    </source>
</reference>